<dbReference type="SUPFAM" id="SSF52038">
    <property type="entry name" value="Barstar-related"/>
    <property type="match status" value="1"/>
</dbReference>
<dbReference type="OrthoDB" id="7575400at2"/>
<dbReference type="InterPro" id="IPR035905">
    <property type="entry name" value="Barstar-like_sf"/>
</dbReference>
<dbReference type="InterPro" id="IPR000468">
    <property type="entry name" value="Barstar"/>
</dbReference>
<dbReference type="Pfam" id="PF01337">
    <property type="entry name" value="Barstar"/>
    <property type="match status" value="1"/>
</dbReference>
<organism evidence="3 4">
    <name type="scientific">Urbifossiella limnaea</name>
    <dbReference type="NCBI Taxonomy" id="2528023"/>
    <lineage>
        <taxon>Bacteria</taxon>
        <taxon>Pseudomonadati</taxon>
        <taxon>Planctomycetota</taxon>
        <taxon>Planctomycetia</taxon>
        <taxon>Gemmatales</taxon>
        <taxon>Gemmataceae</taxon>
        <taxon>Urbifossiella</taxon>
    </lineage>
</organism>
<protein>
    <submittedName>
        <fullName evidence="3">Barstar (Barnase inhibitor)</fullName>
    </submittedName>
</protein>
<sequence length="106" mass="11093">MLVRLDARQLPDAAALHAAVAAALGFPPGHGKNLDALVDSLTHLDDPRTPTARVQALPGELTVFRVEHADAAPAVVRALADVVAFANERRLEKGQGPVAAVAYDRG</sequence>
<evidence type="ECO:0000313" key="3">
    <source>
        <dbReference type="EMBL" id="QDU23433.1"/>
    </source>
</evidence>
<name>A0A517Y112_9BACT</name>
<reference evidence="3 4" key="1">
    <citation type="submission" date="2019-02" db="EMBL/GenBank/DDBJ databases">
        <title>Deep-cultivation of Planctomycetes and their phenomic and genomic characterization uncovers novel biology.</title>
        <authorList>
            <person name="Wiegand S."/>
            <person name="Jogler M."/>
            <person name="Boedeker C."/>
            <person name="Pinto D."/>
            <person name="Vollmers J."/>
            <person name="Rivas-Marin E."/>
            <person name="Kohn T."/>
            <person name="Peeters S.H."/>
            <person name="Heuer A."/>
            <person name="Rast P."/>
            <person name="Oberbeckmann S."/>
            <person name="Bunk B."/>
            <person name="Jeske O."/>
            <person name="Meyerdierks A."/>
            <person name="Storesund J.E."/>
            <person name="Kallscheuer N."/>
            <person name="Luecker S."/>
            <person name="Lage O.M."/>
            <person name="Pohl T."/>
            <person name="Merkel B.J."/>
            <person name="Hornburger P."/>
            <person name="Mueller R.-W."/>
            <person name="Bruemmer F."/>
            <person name="Labrenz M."/>
            <person name="Spormann A.M."/>
            <person name="Op den Camp H."/>
            <person name="Overmann J."/>
            <person name="Amann R."/>
            <person name="Jetten M.S.M."/>
            <person name="Mascher T."/>
            <person name="Medema M.H."/>
            <person name="Devos D.P."/>
            <person name="Kaster A.-K."/>
            <person name="Ovreas L."/>
            <person name="Rohde M."/>
            <person name="Galperin M.Y."/>
            <person name="Jogler C."/>
        </authorList>
    </citation>
    <scope>NUCLEOTIDE SEQUENCE [LARGE SCALE GENOMIC DNA]</scope>
    <source>
        <strain evidence="3 4">ETA_A1</strain>
    </source>
</reference>
<evidence type="ECO:0000256" key="1">
    <source>
        <dbReference type="ARBA" id="ARBA00006845"/>
    </source>
</evidence>
<dbReference type="AlphaFoldDB" id="A0A517Y112"/>
<accession>A0A517Y112</accession>
<dbReference type="KEGG" id="uli:ETAA1_54330"/>
<proteinExistence type="inferred from homology"/>
<dbReference type="Proteomes" id="UP000319576">
    <property type="component" value="Chromosome"/>
</dbReference>
<dbReference type="RefSeq" id="WP_145243680.1">
    <property type="nucleotide sequence ID" value="NZ_CP036273.1"/>
</dbReference>
<evidence type="ECO:0000259" key="2">
    <source>
        <dbReference type="Pfam" id="PF01337"/>
    </source>
</evidence>
<comment type="similarity">
    <text evidence="1">Belongs to the barstar family.</text>
</comment>
<keyword evidence="4" id="KW-1185">Reference proteome</keyword>
<evidence type="ECO:0000313" key="4">
    <source>
        <dbReference type="Proteomes" id="UP000319576"/>
    </source>
</evidence>
<dbReference type="EMBL" id="CP036273">
    <property type="protein sequence ID" value="QDU23433.1"/>
    <property type="molecule type" value="Genomic_DNA"/>
</dbReference>
<feature type="domain" description="Barstar (barnase inhibitor)" evidence="2">
    <location>
        <begin position="2"/>
        <end position="90"/>
    </location>
</feature>
<gene>
    <name evidence="3" type="ORF">ETAA1_54330</name>
</gene>
<dbReference type="Gene3D" id="3.30.370.10">
    <property type="entry name" value="Barstar-like"/>
    <property type="match status" value="1"/>
</dbReference>